<dbReference type="Proteomes" id="UP001263371">
    <property type="component" value="Unassembled WGS sequence"/>
</dbReference>
<organism evidence="2 3">
    <name type="scientific">Microbacterium galbum</name>
    <dbReference type="NCBI Taxonomy" id="3075994"/>
    <lineage>
        <taxon>Bacteria</taxon>
        <taxon>Bacillati</taxon>
        <taxon>Actinomycetota</taxon>
        <taxon>Actinomycetes</taxon>
        <taxon>Micrococcales</taxon>
        <taxon>Microbacteriaceae</taxon>
        <taxon>Microbacterium</taxon>
    </lineage>
</organism>
<evidence type="ECO:0000313" key="2">
    <source>
        <dbReference type="EMBL" id="MDU0366312.1"/>
    </source>
</evidence>
<dbReference type="EMBL" id="JAWDIS010000001">
    <property type="protein sequence ID" value="MDU0366312.1"/>
    <property type="molecule type" value="Genomic_DNA"/>
</dbReference>
<sequence>MGSRPPRRRAKGLLTVRQLKRAAGVLLPVAALVVVLMVVRGAGIPSTVPGVVFVFVLLFVGRAVVGWSRRRRRDHPISPRRRPR</sequence>
<comment type="caution">
    <text evidence="2">The sequence shown here is derived from an EMBL/GenBank/DDBJ whole genome shotgun (WGS) entry which is preliminary data.</text>
</comment>
<protein>
    <submittedName>
        <fullName evidence="2">Uncharacterized protein</fullName>
    </submittedName>
</protein>
<accession>A0ABU3T4L6</accession>
<feature type="transmembrane region" description="Helical" evidence="1">
    <location>
        <begin position="21"/>
        <end position="42"/>
    </location>
</feature>
<name>A0ABU3T4L6_9MICO</name>
<feature type="transmembrane region" description="Helical" evidence="1">
    <location>
        <begin position="48"/>
        <end position="65"/>
    </location>
</feature>
<keyword evidence="1" id="KW-0472">Membrane</keyword>
<dbReference type="RefSeq" id="WP_315993570.1">
    <property type="nucleotide sequence ID" value="NZ_JAWDIS010000001.1"/>
</dbReference>
<keyword evidence="1" id="KW-1133">Transmembrane helix</keyword>
<evidence type="ECO:0000256" key="1">
    <source>
        <dbReference type="SAM" id="Phobius"/>
    </source>
</evidence>
<keyword evidence="1" id="KW-0812">Transmembrane</keyword>
<evidence type="ECO:0000313" key="3">
    <source>
        <dbReference type="Proteomes" id="UP001263371"/>
    </source>
</evidence>
<gene>
    <name evidence="2" type="ORF">RWH45_03730</name>
</gene>
<proteinExistence type="predicted"/>
<keyword evidence="3" id="KW-1185">Reference proteome</keyword>
<reference evidence="2 3" key="1">
    <citation type="submission" date="2023-09" db="EMBL/GenBank/DDBJ databases">
        <title>Microbacterium fusihabitans sp. nov., Microbacterium phycihabitans sp. nov., and Microbacterium cervinum sp. nov., isolated from dried seaweeds of beach.</title>
        <authorList>
            <person name="Lee S.D."/>
        </authorList>
    </citation>
    <scope>NUCLEOTIDE SEQUENCE [LARGE SCALE GENOMIC DNA]</scope>
    <source>
        <strain evidence="2 3">KSW4-17</strain>
    </source>
</reference>